<dbReference type="WBParaSite" id="TCNE_0001279301-mRNA-1">
    <property type="protein sequence ID" value="TCNE_0001279301-mRNA-1"/>
    <property type="gene ID" value="TCNE_0001279301"/>
</dbReference>
<dbReference type="AlphaFoldDB" id="A0A183UWC3"/>
<organism evidence="2 3">
    <name type="scientific">Toxocara canis</name>
    <name type="common">Canine roundworm</name>
    <dbReference type="NCBI Taxonomy" id="6265"/>
    <lineage>
        <taxon>Eukaryota</taxon>
        <taxon>Metazoa</taxon>
        <taxon>Ecdysozoa</taxon>
        <taxon>Nematoda</taxon>
        <taxon>Chromadorea</taxon>
        <taxon>Rhabditida</taxon>
        <taxon>Spirurina</taxon>
        <taxon>Ascaridomorpha</taxon>
        <taxon>Ascaridoidea</taxon>
        <taxon>Toxocaridae</taxon>
        <taxon>Toxocara</taxon>
    </lineage>
</organism>
<proteinExistence type="predicted"/>
<reference evidence="1 2" key="2">
    <citation type="submission" date="2018-11" db="EMBL/GenBank/DDBJ databases">
        <authorList>
            <consortium name="Pathogen Informatics"/>
        </authorList>
    </citation>
    <scope>NUCLEOTIDE SEQUENCE [LARGE SCALE GENOMIC DNA]</scope>
</reference>
<evidence type="ECO:0000313" key="2">
    <source>
        <dbReference type="Proteomes" id="UP000050794"/>
    </source>
</evidence>
<dbReference type="EMBL" id="UYWY01021428">
    <property type="protein sequence ID" value="VDM44114.1"/>
    <property type="molecule type" value="Genomic_DNA"/>
</dbReference>
<dbReference type="Proteomes" id="UP000050794">
    <property type="component" value="Unassembled WGS sequence"/>
</dbReference>
<gene>
    <name evidence="1" type="ORF">TCNE_LOCUS12793</name>
</gene>
<sequence length="83" mass="9507">MVVGVIFVCCAVVRDLFICRRQSEEQLPLHLAYTSCADGPWLWRKICIYRESIFYGEVVFVLKYVVCLASGFDSGTTQLLNEH</sequence>
<accession>A0A183UWC3</accession>
<protein>
    <submittedName>
        <fullName evidence="3">Secreted protein</fullName>
    </submittedName>
</protein>
<evidence type="ECO:0000313" key="1">
    <source>
        <dbReference type="EMBL" id="VDM44114.1"/>
    </source>
</evidence>
<evidence type="ECO:0000313" key="3">
    <source>
        <dbReference type="WBParaSite" id="TCNE_0001279301-mRNA-1"/>
    </source>
</evidence>
<keyword evidence="2" id="KW-1185">Reference proteome</keyword>
<reference evidence="3" key="1">
    <citation type="submission" date="2016-06" db="UniProtKB">
        <authorList>
            <consortium name="WormBaseParasite"/>
        </authorList>
    </citation>
    <scope>IDENTIFICATION</scope>
</reference>
<name>A0A183UWC3_TOXCA</name>